<name>A0AAD7HPV5_9AGAR</name>
<keyword evidence="3" id="KW-1185">Reference proteome</keyword>
<feature type="compositionally biased region" description="Basic residues" evidence="1">
    <location>
        <begin position="79"/>
        <end position="107"/>
    </location>
</feature>
<dbReference type="Proteomes" id="UP001215598">
    <property type="component" value="Unassembled WGS sequence"/>
</dbReference>
<dbReference type="AlphaFoldDB" id="A0AAD7HPV5"/>
<gene>
    <name evidence="2" type="ORF">B0H16DRAFT_1698296</name>
</gene>
<proteinExistence type="predicted"/>
<dbReference type="EMBL" id="JARKIB010000193">
    <property type="protein sequence ID" value="KAJ7725548.1"/>
    <property type="molecule type" value="Genomic_DNA"/>
</dbReference>
<sequence>MKGWVVLNPEDASTGITAEFAGKIPSKLGTTMAAWKNKQGITLQGAKERCSYRGKTNESRRQGTSPQPPKRNQEESRHIPRARIRSSYKHIGRGVRTRSAHGKPRAHRALVGGKYEALVSSPYAVSYALALAWRKTVASDPSGTWVEMVNGEERVGECGGRSEGVTAIPQRGVRKNRRETGVASRVRQGQPDQRLVRAGCRGEAADGAEAGGDHGIFEIQGKDKVRVVDRHQEWRQVACGGGPVEKAVLDSWCTAHDGSDAGRRCRAIGGRGCGLHGRMLAKRNEWRARRSSWWWSGKGSIGISCDGHLDRRK</sequence>
<organism evidence="2 3">
    <name type="scientific">Mycena metata</name>
    <dbReference type="NCBI Taxonomy" id="1033252"/>
    <lineage>
        <taxon>Eukaryota</taxon>
        <taxon>Fungi</taxon>
        <taxon>Dikarya</taxon>
        <taxon>Basidiomycota</taxon>
        <taxon>Agaricomycotina</taxon>
        <taxon>Agaricomycetes</taxon>
        <taxon>Agaricomycetidae</taxon>
        <taxon>Agaricales</taxon>
        <taxon>Marasmiineae</taxon>
        <taxon>Mycenaceae</taxon>
        <taxon>Mycena</taxon>
    </lineage>
</organism>
<accession>A0AAD7HPV5</accession>
<feature type="region of interest" description="Disordered" evidence="1">
    <location>
        <begin position="46"/>
        <end position="107"/>
    </location>
</feature>
<reference evidence="2" key="1">
    <citation type="submission" date="2023-03" db="EMBL/GenBank/DDBJ databases">
        <title>Massive genome expansion in bonnet fungi (Mycena s.s.) driven by repeated elements and novel gene families across ecological guilds.</title>
        <authorList>
            <consortium name="Lawrence Berkeley National Laboratory"/>
            <person name="Harder C.B."/>
            <person name="Miyauchi S."/>
            <person name="Viragh M."/>
            <person name="Kuo A."/>
            <person name="Thoen E."/>
            <person name="Andreopoulos B."/>
            <person name="Lu D."/>
            <person name="Skrede I."/>
            <person name="Drula E."/>
            <person name="Henrissat B."/>
            <person name="Morin E."/>
            <person name="Kohler A."/>
            <person name="Barry K."/>
            <person name="LaButti K."/>
            <person name="Morin E."/>
            <person name="Salamov A."/>
            <person name="Lipzen A."/>
            <person name="Mereny Z."/>
            <person name="Hegedus B."/>
            <person name="Baldrian P."/>
            <person name="Stursova M."/>
            <person name="Weitz H."/>
            <person name="Taylor A."/>
            <person name="Grigoriev I.V."/>
            <person name="Nagy L.G."/>
            <person name="Martin F."/>
            <person name="Kauserud H."/>
        </authorList>
    </citation>
    <scope>NUCLEOTIDE SEQUENCE</scope>
    <source>
        <strain evidence="2">CBHHK182m</strain>
    </source>
</reference>
<protein>
    <submittedName>
        <fullName evidence="2">Uncharacterized protein</fullName>
    </submittedName>
</protein>
<comment type="caution">
    <text evidence="2">The sequence shown here is derived from an EMBL/GenBank/DDBJ whole genome shotgun (WGS) entry which is preliminary data.</text>
</comment>
<evidence type="ECO:0000256" key="1">
    <source>
        <dbReference type="SAM" id="MobiDB-lite"/>
    </source>
</evidence>
<evidence type="ECO:0000313" key="3">
    <source>
        <dbReference type="Proteomes" id="UP001215598"/>
    </source>
</evidence>
<feature type="compositionally biased region" description="Basic and acidic residues" evidence="1">
    <location>
        <begin position="46"/>
        <end position="61"/>
    </location>
</feature>
<evidence type="ECO:0000313" key="2">
    <source>
        <dbReference type="EMBL" id="KAJ7725548.1"/>
    </source>
</evidence>